<organism evidence="2">
    <name type="scientific">uncultured Solirubrobacterales bacterium</name>
    <dbReference type="NCBI Taxonomy" id="768556"/>
    <lineage>
        <taxon>Bacteria</taxon>
        <taxon>Bacillati</taxon>
        <taxon>Actinomycetota</taxon>
        <taxon>Thermoleophilia</taxon>
        <taxon>Solirubrobacterales</taxon>
        <taxon>environmental samples</taxon>
    </lineage>
</organism>
<keyword evidence="2" id="KW-0808">Transferase</keyword>
<feature type="non-terminal residue" evidence="2">
    <location>
        <position position="1"/>
    </location>
</feature>
<feature type="compositionally biased region" description="Basic and acidic residues" evidence="1">
    <location>
        <begin position="133"/>
        <end position="143"/>
    </location>
</feature>
<dbReference type="EMBL" id="CADCVU010000158">
    <property type="protein sequence ID" value="CAA9510357.1"/>
    <property type="molecule type" value="Genomic_DNA"/>
</dbReference>
<feature type="compositionally biased region" description="Basic residues" evidence="1">
    <location>
        <begin position="70"/>
        <end position="81"/>
    </location>
</feature>
<feature type="compositionally biased region" description="Basic residues" evidence="1">
    <location>
        <begin position="97"/>
        <end position="125"/>
    </location>
</feature>
<reference evidence="2" key="1">
    <citation type="submission" date="2020-02" db="EMBL/GenBank/DDBJ databases">
        <authorList>
            <person name="Meier V. D."/>
        </authorList>
    </citation>
    <scope>NUCLEOTIDE SEQUENCE</scope>
    <source>
        <strain evidence="2">AVDCRST_MAG45</strain>
    </source>
</reference>
<sequence>DRHGPRGRSRAAALTADRRAAQDAAPGRRRAPDPRRHDRQPEAGRHRGRRRGHRLRRRRGQSAGAGPRASPRRARRARLQRPGRDLEQRVLALVRARGVRRRCRAGQRRPRPPRRRGGANARRPRSGGAARARPREDARRGGDEGPAEPGRPARADRQAARSALGPRRVHRSHGDRAGRRHADGRGARGDMAAGPVAVLRGRLSRVRRARWRGGHRLDRRCRVGGGRRPRRPRSRAGDRMPVL</sequence>
<accession>A0A6J4T0E8</accession>
<feature type="compositionally biased region" description="Basic residues" evidence="1">
    <location>
        <begin position="46"/>
        <end position="60"/>
    </location>
</feature>
<evidence type="ECO:0000256" key="1">
    <source>
        <dbReference type="SAM" id="MobiDB-lite"/>
    </source>
</evidence>
<name>A0A6J4T0E8_9ACTN</name>
<feature type="non-terminal residue" evidence="2">
    <location>
        <position position="243"/>
    </location>
</feature>
<protein>
    <submittedName>
        <fullName evidence="2">Putative nucleotide sugar-1-phosphate transferase</fullName>
    </submittedName>
</protein>
<evidence type="ECO:0000313" key="2">
    <source>
        <dbReference type="EMBL" id="CAA9510357.1"/>
    </source>
</evidence>
<gene>
    <name evidence="2" type="ORF">AVDCRST_MAG45-1867</name>
</gene>
<dbReference type="GO" id="GO:0016740">
    <property type="term" value="F:transferase activity"/>
    <property type="evidence" value="ECO:0007669"/>
    <property type="project" value="UniProtKB-KW"/>
</dbReference>
<dbReference type="AlphaFoldDB" id="A0A6J4T0E8"/>
<feature type="compositionally biased region" description="Basic residues" evidence="1">
    <location>
        <begin position="225"/>
        <end position="234"/>
    </location>
</feature>
<feature type="region of interest" description="Disordered" evidence="1">
    <location>
        <begin position="1"/>
        <end position="196"/>
    </location>
</feature>
<feature type="region of interest" description="Disordered" evidence="1">
    <location>
        <begin position="211"/>
        <end position="243"/>
    </location>
</feature>
<feature type="compositionally biased region" description="Basic and acidic residues" evidence="1">
    <location>
        <begin position="172"/>
        <end position="188"/>
    </location>
</feature>
<proteinExistence type="predicted"/>
<feature type="compositionally biased region" description="Basic and acidic residues" evidence="1">
    <location>
        <begin position="30"/>
        <end position="45"/>
    </location>
</feature>